<name>A0A829GMF0_LACPA</name>
<organism evidence="2 3">
    <name type="scientific">Lacticaseibacillus paracasei subsp. paracasei Lpp14</name>
    <dbReference type="NCBI Taxonomy" id="1256204"/>
    <lineage>
        <taxon>Bacteria</taxon>
        <taxon>Bacillati</taxon>
        <taxon>Bacillota</taxon>
        <taxon>Bacilli</taxon>
        <taxon>Lactobacillales</taxon>
        <taxon>Lactobacillaceae</taxon>
        <taxon>Lacticaseibacillus</taxon>
    </lineage>
</organism>
<evidence type="ECO:0000313" key="2">
    <source>
        <dbReference type="EMBL" id="EPC59460.1"/>
    </source>
</evidence>
<dbReference type="GO" id="GO:0016651">
    <property type="term" value="F:oxidoreductase activity, acting on NAD(P)H"/>
    <property type="evidence" value="ECO:0007669"/>
    <property type="project" value="UniProtKB-ARBA"/>
</dbReference>
<dbReference type="InterPro" id="IPR008254">
    <property type="entry name" value="Flavodoxin/NO_synth"/>
</dbReference>
<dbReference type="Gene3D" id="3.40.50.360">
    <property type="match status" value="1"/>
</dbReference>
<dbReference type="Proteomes" id="UP000014264">
    <property type="component" value="Unassembled WGS sequence"/>
</dbReference>
<protein>
    <submittedName>
        <fullName evidence="2">Flavoprotein NrdI</fullName>
    </submittedName>
</protein>
<dbReference type="PANTHER" id="PTHR37297">
    <property type="entry name" value="PROTEIN NRDI"/>
    <property type="match status" value="1"/>
</dbReference>
<accession>A0A829GMF0</accession>
<proteinExistence type="predicted"/>
<dbReference type="SUPFAM" id="SSF52218">
    <property type="entry name" value="Flavoproteins"/>
    <property type="match status" value="1"/>
</dbReference>
<dbReference type="Pfam" id="PF07972">
    <property type="entry name" value="Flavodoxin_NdrI"/>
    <property type="match status" value="1"/>
</dbReference>
<comment type="caution">
    <text evidence="2">The sequence shown here is derived from an EMBL/GenBank/DDBJ whole genome shotgun (WGS) entry which is preliminary data.</text>
</comment>
<dbReference type="GO" id="GO:0010181">
    <property type="term" value="F:FMN binding"/>
    <property type="evidence" value="ECO:0007669"/>
    <property type="project" value="InterPro"/>
</dbReference>
<evidence type="ECO:0000313" key="3">
    <source>
        <dbReference type="Proteomes" id="UP000014264"/>
    </source>
</evidence>
<dbReference type="PANTHER" id="PTHR37297:SF1">
    <property type="entry name" value="PROTEIN NRDI"/>
    <property type="match status" value="1"/>
</dbReference>
<gene>
    <name evidence="2" type="ORF">Lpp14_14064</name>
</gene>
<dbReference type="InterPro" id="IPR004465">
    <property type="entry name" value="RNR_NrdI"/>
</dbReference>
<dbReference type="EMBL" id="ANJZ01000347">
    <property type="protein sequence ID" value="EPC59460.1"/>
    <property type="molecule type" value="Genomic_DNA"/>
</dbReference>
<dbReference type="NCBIfam" id="NF002714">
    <property type="entry name" value="PRK02551.1"/>
    <property type="match status" value="1"/>
</dbReference>
<dbReference type="AlphaFoldDB" id="A0A829GMF0"/>
<dbReference type="InterPro" id="IPR029039">
    <property type="entry name" value="Flavoprotein-like_sf"/>
</dbReference>
<evidence type="ECO:0000259" key="1">
    <source>
        <dbReference type="PROSITE" id="PS50902"/>
    </source>
</evidence>
<reference evidence="2 3" key="1">
    <citation type="journal article" date="2013" name="PLoS ONE">
        <title>Lactobacillus paracasei comparative genomics: towards species pan-genome definition and exploitation of diversity.</title>
        <authorList>
            <person name="Smokvina T."/>
            <person name="Wels M."/>
            <person name="Polka J."/>
            <person name="Chervaux C."/>
            <person name="Brisse S."/>
            <person name="Boekhorst J."/>
            <person name="van Hylckama Vlieg J.E."/>
            <person name="Siezen R.J."/>
        </authorList>
    </citation>
    <scope>NUCLEOTIDE SEQUENCE [LARGE SCALE GENOMIC DNA]</scope>
    <source>
        <strain evidence="2 3">Lpp14</strain>
    </source>
</reference>
<sequence length="158" mass="17212">MTEPIHVLFISISGNTRAFAHRLAAYAQTQHDQDAANPTIVLKEISDATQSDGETKPPFFVMVPTYLDGGNGIDNGVKELMTTAMGDYLAEGENADQCIGIIGSGNRNFNEQYCLTAKRYAKEFDAPFLADYELRGTPSDAEKIYAILKRVAATNAAQ</sequence>
<dbReference type="PIRSF" id="PIRSF005087">
    <property type="entry name" value="NrdI"/>
    <property type="match status" value="1"/>
</dbReference>
<dbReference type="PROSITE" id="PS50902">
    <property type="entry name" value="FLAVODOXIN_LIKE"/>
    <property type="match status" value="1"/>
</dbReference>
<feature type="domain" description="Flavodoxin-like" evidence="1">
    <location>
        <begin position="5"/>
        <end position="158"/>
    </location>
</feature>